<dbReference type="Proteomes" id="UP000035740">
    <property type="component" value="Chromosome 8"/>
</dbReference>
<dbReference type="EMBL" id="KQ090159">
    <property type="protein sequence ID" value="KMT04053.1"/>
    <property type="molecule type" value="Genomic_DNA"/>
</dbReference>
<organism evidence="2 3">
    <name type="scientific">Beta vulgaris subsp. vulgaris</name>
    <name type="common">Beet</name>
    <dbReference type="NCBI Taxonomy" id="3555"/>
    <lineage>
        <taxon>Eukaryota</taxon>
        <taxon>Viridiplantae</taxon>
        <taxon>Streptophyta</taxon>
        <taxon>Embryophyta</taxon>
        <taxon>Tracheophyta</taxon>
        <taxon>Spermatophyta</taxon>
        <taxon>Magnoliopsida</taxon>
        <taxon>eudicotyledons</taxon>
        <taxon>Gunneridae</taxon>
        <taxon>Pentapetalae</taxon>
        <taxon>Caryophyllales</taxon>
        <taxon>Chenopodiaceae</taxon>
        <taxon>Betoideae</taxon>
        <taxon>Beta</taxon>
    </lineage>
</organism>
<keyword evidence="1" id="KW-0812">Transmembrane</keyword>
<evidence type="ECO:0000313" key="3">
    <source>
        <dbReference type="Proteomes" id="UP000035740"/>
    </source>
</evidence>
<sequence length="67" mass="7740">MFALLLRNPRRLAVAGAAVVLLLLLFRWLLLMVVFVIDISSLLYLSLPCSCRRCCFVMVRCCHFELH</sequence>
<protein>
    <submittedName>
        <fullName evidence="2">Uncharacterized protein</fullName>
    </submittedName>
</protein>
<reference evidence="2 3" key="1">
    <citation type="journal article" date="2014" name="Nature">
        <title>The genome of the recently domesticated crop plant sugar beet (Beta vulgaris).</title>
        <authorList>
            <person name="Dohm J.C."/>
            <person name="Minoche A.E."/>
            <person name="Holtgrawe D."/>
            <person name="Capella-Gutierrez S."/>
            <person name="Zakrzewski F."/>
            <person name="Tafer H."/>
            <person name="Rupp O."/>
            <person name="Sorensen T.R."/>
            <person name="Stracke R."/>
            <person name="Reinhardt R."/>
            <person name="Goesmann A."/>
            <person name="Kraft T."/>
            <person name="Schulz B."/>
            <person name="Stadler P.F."/>
            <person name="Schmidt T."/>
            <person name="Gabaldon T."/>
            <person name="Lehrach H."/>
            <person name="Weisshaar B."/>
            <person name="Himmelbauer H."/>
        </authorList>
    </citation>
    <scope>NUCLEOTIDE SEQUENCE [LARGE SCALE GENOMIC DNA]</scope>
    <source>
        <tissue evidence="2">Taproot</tissue>
    </source>
</reference>
<proteinExistence type="predicted"/>
<keyword evidence="1" id="KW-1133">Transmembrane helix</keyword>
<gene>
    <name evidence="2" type="ORF">BVRB_8g186500</name>
</gene>
<evidence type="ECO:0000313" key="2">
    <source>
        <dbReference type="EMBL" id="KMT04053.1"/>
    </source>
</evidence>
<feature type="transmembrane region" description="Helical" evidence="1">
    <location>
        <begin position="12"/>
        <end position="45"/>
    </location>
</feature>
<keyword evidence="3" id="KW-1185">Reference proteome</keyword>
<accession>A0A0J8BVX0</accession>
<evidence type="ECO:0000256" key="1">
    <source>
        <dbReference type="SAM" id="Phobius"/>
    </source>
</evidence>
<keyword evidence="1" id="KW-0472">Membrane</keyword>
<dbReference type="Gramene" id="KMT04053">
    <property type="protein sequence ID" value="KMT04053"/>
    <property type="gene ID" value="BVRB_8g186500"/>
</dbReference>
<dbReference type="AlphaFoldDB" id="A0A0J8BVX0"/>
<name>A0A0J8BVX0_BETVV</name>